<feature type="signal peptide" evidence="1">
    <location>
        <begin position="1"/>
        <end position="21"/>
    </location>
</feature>
<dbReference type="RefSeq" id="WP_184015839.1">
    <property type="nucleotide sequence ID" value="NZ_JACIJC010000001.1"/>
</dbReference>
<evidence type="ECO:0000313" key="4">
    <source>
        <dbReference type="Proteomes" id="UP000549617"/>
    </source>
</evidence>
<dbReference type="EMBL" id="JACIJC010000001">
    <property type="protein sequence ID" value="MBB5685025.1"/>
    <property type="molecule type" value="Genomic_DNA"/>
</dbReference>
<evidence type="ECO:0000259" key="2">
    <source>
        <dbReference type="Pfam" id="PF20033"/>
    </source>
</evidence>
<reference evidence="3 4" key="1">
    <citation type="submission" date="2020-08" db="EMBL/GenBank/DDBJ databases">
        <title>Genomic Encyclopedia of Type Strains, Phase IV (KMG-IV): sequencing the most valuable type-strain genomes for metagenomic binning, comparative biology and taxonomic classification.</title>
        <authorList>
            <person name="Goeker M."/>
        </authorList>
    </citation>
    <scope>NUCLEOTIDE SEQUENCE [LARGE SCALE GENOMIC DNA]</scope>
    <source>
        <strain evidence="3 4">DSM 25079</strain>
    </source>
</reference>
<comment type="caution">
    <text evidence="3">The sequence shown here is derived from an EMBL/GenBank/DDBJ whole genome shotgun (WGS) entry which is preliminary data.</text>
</comment>
<proteinExistence type="predicted"/>
<accession>A0A7W9EEI3</accession>
<dbReference type="InterPro" id="IPR045497">
    <property type="entry name" value="DUF6438"/>
</dbReference>
<gene>
    <name evidence="3" type="ORF">FHS49_001016</name>
</gene>
<evidence type="ECO:0000313" key="3">
    <source>
        <dbReference type="EMBL" id="MBB5685025.1"/>
    </source>
</evidence>
<dbReference type="AlphaFoldDB" id="A0A7W9EEI3"/>
<keyword evidence="1" id="KW-0732">Signal</keyword>
<organism evidence="3 4">
    <name type="scientific">Sphingobium boeckii</name>
    <dbReference type="NCBI Taxonomy" id="1082345"/>
    <lineage>
        <taxon>Bacteria</taxon>
        <taxon>Pseudomonadati</taxon>
        <taxon>Pseudomonadota</taxon>
        <taxon>Alphaproteobacteria</taxon>
        <taxon>Sphingomonadales</taxon>
        <taxon>Sphingomonadaceae</taxon>
        <taxon>Sphingobium</taxon>
    </lineage>
</organism>
<name>A0A7W9EEI3_9SPHN</name>
<keyword evidence="4" id="KW-1185">Reference proteome</keyword>
<dbReference type="PROSITE" id="PS51257">
    <property type="entry name" value="PROKAR_LIPOPROTEIN"/>
    <property type="match status" value="1"/>
</dbReference>
<sequence>MTKTLSAALALLATSACTPMAQPGDAPVPLESDGISIAVGPCFGFCPVYEMGVDASGRVTFHGERLTAVLGPKAIQRRPDLYAAIVNDLARYKPMLGKTSQSRCDQQISDQQHITITWHANIGQSTALRHDKGCRSSENDRLNRLLDGLPSRLGMEDWTKQTRRTGTSRG</sequence>
<feature type="chain" id="PRO_5031506872" description="DUF6438 domain-containing protein" evidence="1">
    <location>
        <begin position="22"/>
        <end position="170"/>
    </location>
</feature>
<protein>
    <recommendedName>
        <fullName evidence="2">DUF6438 domain-containing protein</fullName>
    </recommendedName>
</protein>
<evidence type="ECO:0000256" key="1">
    <source>
        <dbReference type="SAM" id="SignalP"/>
    </source>
</evidence>
<dbReference type="Proteomes" id="UP000549617">
    <property type="component" value="Unassembled WGS sequence"/>
</dbReference>
<feature type="domain" description="DUF6438" evidence="2">
    <location>
        <begin position="35"/>
        <end position="147"/>
    </location>
</feature>
<dbReference type="Pfam" id="PF20033">
    <property type="entry name" value="DUF6438"/>
    <property type="match status" value="1"/>
</dbReference>